<reference evidence="3" key="1">
    <citation type="submission" date="2015-07" db="EMBL/GenBank/DDBJ databases">
        <authorList>
            <person name="Rodrigo-Torres Lidia"/>
            <person name="Arahal R.David."/>
        </authorList>
    </citation>
    <scope>NUCLEOTIDE SEQUENCE [LARGE SCALE GENOMIC DNA]</scope>
    <source>
        <strain evidence="3">CECT 4801</strain>
    </source>
</reference>
<dbReference type="Proteomes" id="UP000048926">
    <property type="component" value="Unassembled WGS sequence"/>
</dbReference>
<gene>
    <name evidence="2" type="ORF">LAL4801_05692</name>
</gene>
<feature type="compositionally biased region" description="Polar residues" evidence="1">
    <location>
        <begin position="424"/>
        <end position="437"/>
    </location>
</feature>
<feature type="region of interest" description="Disordered" evidence="1">
    <location>
        <begin position="389"/>
        <end position="454"/>
    </location>
</feature>
<protein>
    <submittedName>
        <fullName evidence="2">Uncharacterized protein</fullName>
    </submittedName>
</protein>
<proteinExistence type="predicted"/>
<dbReference type="RefSeq" id="WP_145903927.1">
    <property type="nucleotide sequence ID" value="NZ_CXST01000006.1"/>
</dbReference>
<organism evidence="2 3">
    <name type="scientific">Roseibium aggregatum</name>
    <dbReference type="NCBI Taxonomy" id="187304"/>
    <lineage>
        <taxon>Bacteria</taxon>
        <taxon>Pseudomonadati</taxon>
        <taxon>Pseudomonadota</taxon>
        <taxon>Alphaproteobacteria</taxon>
        <taxon>Hyphomicrobiales</taxon>
        <taxon>Stappiaceae</taxon>
        <taxon>Roseibium</taxon>
    </lineage>
</organism>
<sequence length="467" mass="53330">MAEGTGKKYFDGRMNPRKDWQVKAIRGHQEGRSDVEAIPAHRVNAVFREHASVQEREAALEHAAGNIKRTRSQAMRYAKDFGYFPSDYLPTDRDLILNTYQDQEFCKSVIDRILIDRISEALDRENGHTLAEVVEFYENQLSRGASPEEYLTAYKLAHDAEQKFDERYERLYNAAEISGDANPWEEYQRLLRSGRLNLREFGNNLIDEYRKHIPDLENRFQAQELVKDYVNSFADSRIKAMQEKIRSFDLLLQDKLIGAEAKGDMQSWKRATIQHAKAVAEVQERIEKAERWKKSLTLGSYGDPYKALITIQKHGNRFSKDFGNIEHTVVEMQKRLQRQRGLSAQTIHRRQTTLQALHVTAGKKIPPGLQEAIRRSKIAAGLEVGRNARKLEDRKAPPTIPTTKRVGRPASWSPGKENHERTPSRQAGKSLPTQPGAGSNAPKNPEKKSIFSRGVALVRGMRGMSID</sequence>
<accession>A0A0M6YEJ7</accession>
<evidence type="ECO:0000313" key="2">
    <source>
        <dbReference type="EMBL" id="CTQ47230.1"/>
    </source>
</evidence>
<name>A0A0M6YEJ7_9HYPH</name>
<dbReference type="EMBL" id="CXST01000006">
    <property type="protein sequence ID" value="CTQ47230.1"/>
    <property type="molecule type" value="Genomic_DNA"/>
</dbReference>
<evidence type="ECO:0000313" key="3">
    <source>
        <dbReference type="Proteomes" id="UP000048926"/>
    </source>
</evidence>
<evidence type="ECO:0000256" key="1">
    <source>
        <dbReference type="SAM" id="MobiDB-lite"/>
    </source>
</evidence>
<keyword evidence="3" id="KW-1185">Reference proteome</keyword>
<dbReference type="AlphaFoldDB" id="A0A0M6YEJ7"/>